<dbReference type="OrthoDB" id="428768at2759"/>
<dbReference type="Gene3D" id="3.90.1590.10">
    <property type="entry name" value="glutathione-dependent formaldehyde- activating enzyme (gfa)"/>
    <property type="match status" value="1"/>
</dbReference>
<dbReference type="eggNOG" id="ENOG502SQJW">
    <property type="taxonomic scope" value="Eukaryota"/>
</dbReference>
<dbReference type="HOGENOM" id="CLU_055491_3_6_1"/>
<dbReference type="VEuPathDB" id="FungiDB:NECHADRAFT_87988"/>
<evidence type="ECO:0000256" key="4">
    <source>
        <dbReference type="ARBA" id="ARBA00023239"/>
    </source>
</evidence>
<keyword evidence="2" id="KW-0479">Metal-binding</keyword>
<dbReference type="PANTHER" id="PTHR33337">
    <property type="entry name" value="GFA DOMAIN-CONTAINING PROTEIN"/>
    <property type="match status" value="1"/>
</dbReference>
<evidence type="ECO:0000256" key="1">
    <source>
        <dbReference type="ARBA" id="ARBA00005495"/>
    </source>
</evidence>
<dbReference type="PANTHER" id="PTHR33337:SF40">
    <property type="entry name" value="CENP-V_GFA DOMAIN-CONTAINING PROTEIN-RELATED"/>
    <property type="match status" value="1"/>
</dbReference>
<dbReference type="KEGG" id="nhe:NECHADRAFT_87988"/>
<protein>
    <recommendedName>
        <fullName evidence="5">CENP-V/GFA domain-containing protein</fullName>
    </recommendedName>
</protein>
<dbReference type="OMA" id="FYGIWPA"/>
<keyword evidence="4" id="KW-0456">Lyase</keyword>
<dbReference type="GeneID" id="9676262"/>
<dbReference type="AlphaFoldDB" id="C7ZJZ4"/>
<proteinExistence type="inferred from homology"/>
<keyword evidence="3" id="KW-0862">Zinc</keyword>
<keyword evidence="7" id="KW-1185">Reference proteome</keyword>
<evidence type="ECO:0000313" key="6">
    <source>
        <dbReference type="EMBL" id="EEU35719.1"/>
    </source>
</evidence>
<gene>
    <name evidence="6" type="ORF">NECHADRAFT_87988</name>
</gene>
<sequence>MTVTGGCACNAVRYTAEILDTPICSPATQRTASAFSVNIIIACKDFKIIQGATKCHTYIADSKMSYHTDFCGDCGSALYGQPEAFPDTVSIKAGSLDEPFTDLGLIDVEAFTTFVTPPGTILFLGALSPVERALWPRMPVDLPWHLISYTAG</sequence>
<name>C7ZJZ4_FUSV7</name>
<evidence type="ECO:0000256" key="3">
    <source>
        <dbReference type="ARBA" id="ARBA00022833"/>
    </source>
</evidence>
<evidence type="ECO:0000256" key="2">
    <source>
        <dbReference type="ARBA" id="ARBA00022723"/>
    </source>
</evidence>
<comment type="similarity">
    <text evidence="1">Belongs to the Gfa family.</text>
</comment>
<dbReference type="EMBL" id="GG698936">
    <property type="protein sequence ID" value="EEU35719.1"/>
    <property type="molecule type" value="Genomic_DNA"/>
</dbReference>
<dbReference type="SUPFAM" id="SSF51316">
    <property type="entry name" value="Mss4-like"/>
    <property type="match status" value="1"/>
</dbReference>
<feature type="domain" description="CENP-V/GFA" evidence="5">
    <location>
        <begin position="3"/>
        <end position="109"/>
    </location>
</feature>
<dbReference type="Pfam" id="PF04828">
    <property type="entry name" value="GFA"/>
    <property type="match status" value="1"/>
</dbReference>
<dbReference type="PROSITE" id="PS51891">
    <property type="entry name" value="CENP_V_GFA"/>
    <property type="match status" value="1"/>
</dbReference>
<evidence type="ECO:0000259" key="5">
    <source>
        <dbReference type="PROSITE" id="PS51891"/>
    </source>
</evidence>
<dbReference type="GO" id="GO:0016846">
    <property type="term" value="F:carbon-sulfur lyase activity"/>
    <property type="evidence" value="ECO:0007669"/>
    <property type="project" value="InterPro"/>
</dbReference>
<accession>C7ZJZ4</accession>
<dbReference type="InParanoid" id="C7ZJZ4"/>
<organism evidence="6 7">
    <name type="scientific">Fusarium vanettenii (strain ATCC MYA-4622 / CBS 123669 / FGSC 9596 / NRRL 45880 / 77-13-4)</name>
    <name type="common">Fusarium solani subsp. pisi</name>
    <dbReference type="NCBI Taxonomy" id="660122"/>
    <lineage>
        <taxon>Eukaryota</taxon>
        <taxon>Fungi</taxon>
        <taxon>Dikarya</taxon>
        <taxon>Ascomycota</taxon>
        <taxon>Pezizomycotina</taxon>
        <taxon>Sordariomycetes</taxon>
        <taxon>Hypocreomycetidae</taxon>
        <taxon>Hypocreales</taxon>
        <taxon>Nectriaceae</taxon>
        <taxon>Fusarium</taxon>
        <taxon>Fusarium solani species complex</taxon>
        <taxon>Fusarium vanettenii</taxon>
    </lineage>
</organism>
<dbReference type="RefSeq" id="XP_003041432.1">
    <property type="nucleotide sequence ID" value="XM_003041386.1"/>
</dbReference>
<evidence type="ECO:0000313" key="7">
    <source>
        <dbReference type="Proteomes" id="UP000005206"/>
    </source>
</evidence>
<dbReference type="InterPro" id="IPR006913">
    <property type="entry name" value="CENP-V/GFA"/>
</dbReference>
<dbReference type="Proteomes" id="UP000005206">
    <property type="component" value="Chromosome 13"/>
</dbReference>
<reference evidence="6 7" key="1">
    <citation type="journal article" date="2009" name="PLoS Genet.">
        <title>The genome of Nectria haematococca: contribution of supernumerary chromosomes to gene expansion.</title>
        <authorList>
            <person name="Coleman J.J."/>
            <person name="Rounsley S.D."/>
            <person name="Rodriguez-Carres M."/>
            <person name="Kuo A."/>
            <person name="Wasmann C.C."/>
            <person name="Grimwood J."/>
            <person name="Schmutz J."/>
            <person name="Taga M."/>
            <person name="White G.J."/>
            <person name="Zhou S."/>
            <person name="Schwartz D.C."/>
            <person name="Freitag M."/>
            <person name="Ma L.J."/>
            <person name="Danchin E.G."/>
            <person name="Henrissat B."/>
            <person name="Coutinho P.M."/>
            <person name="Nelson D.R."/>
            <person name="Straney D."/>
            <person name="Napoli C.A."/>
            <person name="Barker B.M."/>
            <person name="Gribskov M."/>
            <person name="Rep M."/>
            <person name="Kroken S."/>
            <person name="Molnar I."/>
            <person name="Rensing C."/>
            <person name="Kennell J.C."/>
            <person name="Zamora J."/>
            <person name="Farman M.L."/>
            <person name="Selker E.U."/>
            <person name="Salamov A."/>
            <person name="Shapiro H."/>
            <person name="Pangilinan J."/>
            <person name="Lindquist E."/>
            <person name="Lamers C."/>
            <person name="Grigoriev I.V."/>
            <person name="Geiser D.M."/>
            <person name="Covert S.F."/>
            <person name="Temporini E."/>
            <person name="Vanetten H.D."/>
        </authorList>
    </citation>
    <scope>NUCLEOTIDE SEQUENCE [LARGE SCALE GENOMIC DNA]</scope>
    <source>
        <strain evidence="7">ATCC MYA-4622 / CBS 123669 / FGSC 9596 / NRRL 45880 / 77-13-4</strain>
    </source>
</reference>
<dbReference type="InterPro" id="IPR011057">
    <property type="entry name" value="Mss4-like_sf"/>
</dbReference>
<dbReference type="GO" id="GO:0046872">
    <property type="term" value="F:metal ion binding"/>
    <property type="evidence" value="ECO:0007669"/>
    <property type="project" value="UniProtKB-KW"/>
</dbReference>